<keyword evidence="7" id="KW-1185">Reference proteome</keyword>
<dbReference type="GO" id="GO:0017004">
    <property type="term" value="P:cytochrome complex assembly"/>
    <property type="evidence" value="ECO:0007669"/>
    <property type="project" value="UniProtKB-KW"/>
</dbReference>
<dbReference type="InterPro" id="IPR036249">
    <property type="entry name" value="Thioredoxin-like_sf"/>
</dbReference>
<evidence type="ECO:0000259" key="5">
    <source>
        <dbReference type="PROSITE" id="PS51352"/>
    </source>
</evidence>
<dbReference type="InterPro" id="IPR013766">
    <property type="entry name" value="Thioredoxin_domain"/>
</dbReference>
<proteinExistence type="predicted"/>
<accession>C1DWQ4</accession>
<dbReference type="AlphaFoldDB" id="C1DWQ4"/>
<sequence length="156" mass="18009">MRKFLILLLVIFGFSFGEMRAPDFTLKDEDGKVVKLSDLKDSVVLLNFWATTCHSCKRELPELEKLYQQYKDKVKFYAIVIDTEDPQKIKKSKKEIGFSFPVLIGNYQVMEKYRIIGTPITYVLGKDNTIGKIFIGPQPIEKIKEAIDKQLQRQGA</sequence>
<name>C1DWQ4_SULAA</name>
<dbReference type="PROSITE" id="PS51352">
    <property type="entry name" value="THIOREDOXIN_2"/>
    <property type="match status" value="1"/>
</dbReference>
<keyword evidence="4" id="KW-0676">Redox-active center</keyword>
<dbReference type="RefSeq" id="WP_012673559.1">
    <property type="nucleotide sequence ID" value="NC_012438.1"/>
</dbReference>
<evidence type="ECO:0000313" key="6">
    <source>
        <dbReference type="EMBL" id="ACN98234.1"/>
    </source>
</evidence>
<feature type="domain" description="Thioredoxin" evidence="5">
    <location>
        <begin position="15"/>
        <end position="152"/>
    </location>
</feature>
<evidence type="ECO:0000256" key="2">
    <source>
        <dbReference type="ARBA" id="ARBA00022748"/>
    </source>
</evidence>
<dbReference type="CDD" id="cd02966">
    <property type="entry name" value="TlpA_like_family"/>
    <property type="match status" value="1"/>
</dbReference>
<keyword evidence="3" id="KW-1015">Disulfide bond</keyword>
<dbReference type="GO" id="GO:0016491">
    <property type="term" value="F:oxidoreductase activity"/>
    <property type="evidence" value="ECO:0007669"/>
    <property type="project" value="InterPro"/>
</dbReference>
<evidence type="ECO:0000256" key="3">
    <source>
        <dbReference type="ARBA" id="ARBA00023157"/>
    </source>
</evidence>
<dbReference type="GO" id="GO:0030313">
    <property type="term" value="C:cell envelope"/>
    <property type="evidence" value="ECO:0007669"/>
    <property type="project" value="UniProtKB-SubCell"/>
</dbReference>
<dbReference type="InterPro" id="IPR050553">
    <property type="entry name" value="Thioredoxin_ResA/DsbE_sf"/>
</dbReference>
<dbReference type="KEGG" id="saf:SULAZ_1577"/>
<dbReference type="Proteomes" id="UP000001369">
    <property type="component" value="Chromosome"/>
</dbReference>
<keyword evidence="2" id="KW-0201">Cytochrome c-type biogenesis</keyword>
<evidence type="ECO:0000313" key="7">
    <source>
        <dbReference type="Proteomes" id="UP000001369"/>
    </source>
</evidence>
<dbReference type="InterPro" id="IPR000866">
    <property type="entry name" value="AhpC/TSA"/>
</dbReference>
<dbReference type="STRING" id="204536.SULAZ_1577"/>
<dbReference type="SUPFAM" id="SSF52833">
    <property type="entry name" value="Thioredoxin-like"/>
    <property type="match status" value="1"/>
</dbReference>
<dbReference type="EMBL" id="CP001229">
    <property type="protein sequence ID" value="ACN98234.1"/>
    <property type="molecule type" value="Genomic_DNA"/>
</dbReference>
<dbReference type="GO" id="GO:0016209">
    <property type="term" value="F:antioxidant activity"/>
    <property type="evidence" value="ECO:0007669"/>
    <property type="project" value="InterPro"/>
</dbReference>
<dbReference type="Pfam" id="PF00578">
    <property type="entry name" value="AhpC-TSA"/>
    <property type="match status" value="1"/>
</dbReference>
<dbReference type="Gene3D" id="3.40.30.10">
    <property type="entry name" value="Glutaredoxin"/>
    <property type="match status" value="1"/>
</dbReference>
<dbReference type="eggNOG" id="COG0526">
    <property type="taxonomic scope" value="Bacteria"/>
</dbReference>
<protein>
    <submittedName>
        <fullName evidence="6">AhpC/TSA family protein</fullName>
    </submittedName>
</protein>
<comment type="subcellular location">
    <subcellularLocation>
        <location evidence="1">Cell envelope</location>
    </subcellularLocation>
</comment>
<dbReference type="PANTHER" id="PTHR42852">
    <property type="entry name" value="THIOL:DISULFIDE INTERCHANGE PROTEIN DSBE"/>
    <property type="match status" value="1"/>
</dbReference>
<gene>
    <name evidence="6" type="ordered locus">SULAZ_1577</name>
</gene>
<evidence type="ECO:0000256" key="4">
    <source>
        <dbReference type="ARBA" id="ARBA00023284"/>
    </source>
</evidence>
<dbReference type="OrthoDB" id="25753at2"/>
<organism evidence="6 7">
    <name type="scientific">Sulfurihydrogenibium azorense (strain DSM 15241 / OCM 825 / Az-Fu1)</name>
    <dbReference type="NCBI Taxonomy" id="204536"/>
    <lineage>
        <taxon>Bacteria</taxon>
        <taxon>Pseudomonadati</taxon>
        <taxon>Aquificota</taxon>
        <taxon>Aquificia</taxon>
        <taxon>Aquificales</taxon>
        <taxon>Hydrogenothermaceae</taxon>
        <taxon>Sulfurihydrogenibium</taxon>
    </lineage>
</organism>
<evidence type="ECO:0000256" key="1">
    <source>
        <dbReference type="ARBA" id="ARBA00004196"/>
    </source>
</evidence>
<reference evidence="6 7" key="1">
    <citation type="journal article" date="2009" name="J. Bacteriol.">
        <title>Complete and draft genome sequences of six members of the Aquificales.</title>
        <authorList>
            <person name="Reysenbach A.L."/>
            <person name="Hamamura N."/>
            <person name="Podar M."/>
            <person name="Griffiths E."/>
            <person name="Ferreira S."/>
            <person name="Hochstein R."/>
            <person name="Heidelberg J."/>
            <person name="Johnson J."/>
            <person name="Mead D."/>
            <person name="Pohorille A."/>
            <person name="Sarmiento M."/>
            <person name="Schweighofer K."/>
            <person name="Seshadri R."/>
            <person name="Voytek M.A."/>
        </authorList>
    </citation>
    <scope>NUCLEOTIDE SEQUENCE [LARGE SCALE GENOMIC DNA]</scope>
    <source>
        <strain evidence="7">Az-Fu1 / DSM 15241 / OCM 825</strain>
    </source>
</reference>
<dbReference type="PANTHER" id="PTHR42852:SF6">
    <property type="entry name" value="THIOL:DISULFIDE INTERCHANGE PROTEIN DSBE"/>
    <property type="match status" value="1"/>
</dbReference>
<dbReference type="HOGENOM" id="CLU_042529_11_0_0"/>